<reference evidence="2" key="1">
    <citation type="submission" date="2021-06" db="EMBL/GenBank/DDBJ databases">
        <authorList>
            <person name="Kallberg Y."/>
            <person name="Tangrot J."/>
            <person name="Rosling A."/>
        </authorList>
    </citation>
    <scope>NUCLEOTIDE SEQUENCE</scope>
    <source>
        <strain evidence="2">AZ414A</strain>
    </source>
</reference>
<feature type="region of interest" description="Disordered" evidence="1">
    <location>
        <begin position="133"/>
        <end position="168"/>
    </location>
</feature>
<sequence>MEEDNPNTIFYLKIKAFIPLDEKIKTYIDEFEKEQVIFITGKFVACEGWYSVSATSIKLMPELDFDTMPNIGINVTLTEPKDFWLEVQHETNNEYLAKKTNAINLNIRSTTAILIVTTNRPNTNDRKKTLNVPWMNTPTNSNRNRSSRVPSGAQIQATQEETQIQPTE</sequence>
<comment type="caution">
    <text evidence="2">The sequence shown here is derived from an EMBL/GenBank/DDBJ whole genome shotgun (WGS) entry which is preliminary data.</text>
</comment>
<proteinExistence type="predicted"/>
<evidence type="ECO:0000313" key="3">
    <source>
        <dbReference type="Proteomes" id="UP000789706"/>
    </source>
</evidence>
<dbReference type="Proteomes" id="UP000789706">
    <property type="component" value="Unassembled WGS sequence"/>
</dbReference>
<evidence type="ECO:0000313" key="2">
    <source>
        <dbReference type="EMBL" id="CAG8522762.1"/>
    </source>
</evidence>
<feature type="compositionally biased region" description="Low complexity" evidence="1">
    <location>
        <begin position="140"/>
        <end position="168"/>
    </location>
</feature>
<accession>A0A9N9ABE5</accession>
<name>A0A9N9ABE5_9GLOM</name>
<dbReference type="OrthoDB" id="2341031at2759"/>
<organism evidence="2 3">
    <name type="scientific">Diversispora eburnea</name>
    <dbReference type="NCBI Taxonomy" id="1213867"/>
    <lineage>
        <taxon>Eukaryota</taxon>
        <taxon>Fungi</taxon>
        <taxon>Fungi incertae sedis</taxon>
        <taxon>Mucoromycota</taxon>
        <taxon>Glomeromycotina</taxon>
        <taxon>Glomeromycetes</taxon>
        <taxon>Diversisporales</taxon>
        <taxon>Diversisporaceae</taxon>
        <taxon>Diversispora</taxon>
    </lineage>
</organism>
<evidence type="ECO:0000256" key="1">
    <source>
        <dbReference type="SAM" id="MobiDB-lite"/>
    </source>
</evidence>
<protein>
    <submittedName>
        <fullName evidence="2">7470_t:CDS:1</fullName>
    </submittedName>
</protein>
<dbReference type="AlphaFoldDB" id="A0A9N9ABE5"/>
<gene>
    <name evidence="2" type="ORF">DEBURN_LOCUS5748</name>
</gene>
<dbReference type="EMBL" id="CAJVPK010000530">
    <property type="protein sequence ID" value="CAG8522762.1"/>
    <property type="molecule type" value="Genomic_DNA"/>
</dbReference>
<keyword evidence="3" id="KW-1185">Reference proteome</keyword>